<feature type="chain" id="PRO_5007293553" evidence="1">
    <location>
        <begin position="22"/>
        <end position="175"/>
    </location>
</feature>
<organism evidence="2 3">
    <name type="scientific">Microdochium bolleyi</name>
    <dbReference type="NCBI Taxonomy" id="196109"/>
    <lineage>
        <taxon>Eukaryota</taxon>
        <taxon>Fungi</taxon>
        <taxon>Dikarya</taxon>
        <taxon>Ascomycota</taxon>
        <taxon>Pezizomycotina</taxon>
        <taxon>Sordariomycetes</taxon>
        <taxon>Xylariomycetidae</taxon>
        <taxon>Xylariales</taxon>
        <taxon>Microdochiaceae</taxon>
        <taxon>Microdochium</taxon>
    </lineage>
</organism>
<reference evidence="3" key="1">
    <citation type="submission" date="2016-02" db="EMBL/GenBank/DDBJ databases">
        <title>Draft genome sequence of Microdochium bolleyi, a fungal endophyte of beachgrass.</title>
        <authorList>
            <consortium name="DOE Joint Genome Institute"/>
            <person name="David A.S."/>
            <person name="May G."/>
            <person name="Haridas S."/>
            <person name="Lim J."/>
            <person name="Wang M."/>
            <person name="Labutti K."/>
            <person name="Lipzen A."/>
            <person name="Barry K."/>
            <person name="Grigoriev I.V."/>
        </authorList>
    </citation>
    <scope>NUCLEOTIDE SEQUENCE [LARGE SCALE GENOMIC DNA]</scope>
    <source>
        <strain evidence="3">J235TASD1</strain>
    </source>
</reference>
<feature type="signal peptide" evidence="1">
    <location>
        <begin position="1"/>
        <end position="21"/>
    </location>
</feature>
<evidence type="ECO:0000313" key="2">
    <source>
        <dbReference type="EMBL" id="KXJ93631.1"/>
    </source>
</evidence>
<keyword evidence="3" id="KW-1185">Reference proteome</keyword>
<dbReference type="Proteomes" id="UP000070501">
    <property type="component" value="Unassembled WGS sequence"/>
</dbReference>
<accession>A0A136J8Z3</accession>
<dbReference type="OrthoDB" id="5144514at2759"/>
<dbReference type="EMBL" id="KQ964247">
    <property type="protein sequence ID" value="KXJ93631.1"/>
    <property type="molecule type" value="Genomic_DNA"/>
</dbReference>
<name>A0A136J8Z3_9PEZI</name>
<keyword evidence="1" id="KW-0732">Signal</keyword>
<sequence>MTPYKLRRLVVVGLLTASSSAKLNIKNWCSVPTPIGGTFVWKGGEPWILPPNTTTSFDWIADGNGTAIKISKHGIGPGILQFEYTLAADGLYWDMSDLDGTGDGLVCTPFGADNGRVVPTGSGAGAGTCVEIRCAVDEVCLDSTSEVCSEVGDIQTVDAPKSSSLAQVDPERGTE</sequence>
<evidence type="ECO:0000256" key="1">
    <source>
        <dbReference type="SAM" id="SignalP"/>
    </source>
</evidence>
<gene>
    <name evidence="2" type="ORF">Micbo1qcDRAFT_172543</name>
</gene>
<dbReference type="InParanoid" id="A0A136J8Z3"/>
<proteinExistence type="predicted"/>
<dbReference type="AlphaFoldDB" id="A0A136J8Z3"/>
<protein>
    <submittedName>
        <fullName evidence="2">Uncharacterized protein</fullName>
    </submittedName>
</protein>
<evidence type="ECO:0000313" key="3">
    <source>
        <dbReference type="Proteomes" id="UP000070501"/>
    </source>
</evidence>